<dbReference type="Proteomes" id="UP000270678">
    <property type="component" value="Chromosome"/>
</dbReference>
<organism evidence="2 3">
    <name type="scientific">Paenibacillus lutimineralis</name>
    <dbReference type="NCBI Taxonomy" id="2707005"/>
    <lineage>
        <taxon>Bacteria</taxon>
        <taxon>Bacillati</taxon>
        <taxon>Bacillota</taxon>
        <taxon>Bacilli</taxon>
        <taxon>Bacillales</taxon>
        <taxon>Paenibacillaceae</taxon>
        <taxon>Paenibacillus</taxon>
    </lineage>
</organism>
<evidence type="ECO:0000313" key="2">
    <source>
        <dbReference type="EMBL" id="AZS18394.1"/>
    </source>
</evidence>
<dbReference type="PANTHER" id="PTHR40055:SF1">
    <property type="entry name" value="TRANSCRIPTIONAL REGULATOR YGIV-RELATED"/>
    <property type="match status" value="1"/>
</dbReference>
<feature type="domain" description="GyrI-like small molecule binding" evidence="1">
    <location>
        <begin position="28"/>
        <end position="102"/>
    </location>
</feature>
<dbReference type="EMBL" id="CP034346">
    <property type="protein sequence ID" value="AZS18394.1"/>
    <property type="molecule type" value="Genomic_DNA"/>
</dbReference>
<sequence>MKDHSDRRLNLDELVEYANSAKYHFSKQEQDGISYKRLPGGLNALFQFYDIPDKLGITYQSIFAQWLPNSEYDPGERPCLEFCMNDPSTDPDGKCKVDLYIR</sequence>
<dbReference type="InterPro" id="IPR029442">
    <property type="entry name" value="GyrI-like"/>
</dbReference>
<dbReference type="PANTHER" id="PTHR40055">
    <property type="entry name" value="TRANSCRIPTIONAL REGULATOR YGIV-RELATED"/>
    <property type="match status" value="1"/>
</dbReference>
<reference evidence="3" key="1">
    <citation type="submission" date="2018-12" db="EMBL/GenBank/DDBJ databases">
        <title>Complete genome sequence of Paenibacillus sp. MBLB1234.</title>
        <authorList>
            <person name="Nam Y.-D."/>
            <person name="Kang J."/>
            <person name="Chung W.-H."/>
            <person name="Park Y.S."/>
        </authorList>
    </citation>
    <scope>NUCLEOTIDE SEQUENCE [LARGE SCALE GENOMIC DNA]</scope>
    <source>
        <strain evidence="3">MBLB1234</strain>
    </source>
</reference>
<dbReference type="OrthoDB" id="5337216at2"/>
<dbReference type="SUPFAM" id="SSF55136">
    <property type="entry name" value="Probable bacterial effector-binding domain"/>
    <property type="match status" value="1"/>
</dbReference>
<evidence type="ECO:0000313" key="3">
    <source>
        <dbReference type="Proteomes" id="UP000270678"/>
    </source>
</evidence>
<dbReference type="InterPro" id="IPR011256">
    <property type="entry name" value="Reg_factor_effector_dom_sf"/>
</dbReference>
<accession>A0A3Q9IDG7</accession>
<dbReference type="KEGG" id="plut:EI981_21355"/>
<keyword evidence="3" id="KW-1185">Reference proteome</keyword>
<dbReference type="AlphaFoldDB" id="A0A3Q9IDG7"/>
<dbReference type="Gene3D" id="3.20.80.10">
    <property type="entry name" value="Regulatory factor, effector binding domain"/>
    <property type="match status" value="1"/>
</dbReference>
<dbReference type="InterPro" id="IPR050908">
    <property type="entry name" value="SmbC-like"/>
</dbReference>
<gene>
    <name evidence="2" type="ORF">EI981_21355</name>
</gene>
<proteinExistence type="predicted"/>
<name>A0A3Q9IDG7_9BACL</name>
<dbReference type="Pfam" id="PF06445">
    <property type="entry name" value="GyrI-like"/>
    <property type="match status" value="1"/>
</dbReference>
<evidence type="ECO:0000259" key="1">
    <source>
        <dbReference type="Pfam" id="PF06445"/>
    </source>
</evidence>
<protein>
    <recommendedName>
        <fullName evidence="1">GyrI-like small molecule binding domain-containing protein</fullName>
    </recommendedName>
</protein>